<organism evidence="1 2">
    <name type="scientific">Marinobacter panjinensis</name>
    <dbReference type="NCBI Taxonomy" id="2576384"/>
    <lineage>
        <taxon>Bacteria</taxon>
        <taxon>Pseudomonadati</taxon>
        <taxon>Pseudomonadota</taxon>
        <taxon>Gammaproteobacteria</taxon>
        <taxon>Pseudomonadales</taxon>
        <taxon>Marinobacteraceae</taxon>
        <taxon>Marinobacter</taxon>
    </lineage>
</organism>
<dbReference type="AlphaFoldDB" id="A0A4V6CUM5"/>
<sequence length="84" mass="9295">MPTPKRFIAGAVCPRCAEMDKIMMFTTDDDDQVRECVACGFTDAVSDAPPAPANPELETRVNTRSNKDDHTVKQVVFFKSGEED</sequence>
<dbReference type="Proteomes" id="UP000308488">
    <property type="component" value="Unassembled WGS sequence"/>
</dbReference>
<name>A0A4V6CUM5_9GAMM</name>
<proteinExistence type="predicted"/>
<evidence type="ECO:0000313" key="1">
    <source>
        <dbReference type="EMBL" id="TKV68935.1"/>
    </source>
</evidence>
<evidence type="ECO:0000313" key="2">
    <source>
        <dbReference type="Proteomes" id="UP000308488"/>
    </source>
</evidence>
<keyword evidence="2" id="KW-1185">Reference proteome</keyword>
<dbReference type="NCBIfam" id="TIGR02443">
    <property type="entry name" value="YheV family putative zinc ribbon protein"/>
    <property type="match status" value="1"/>
</dbReference>
<dbReference type="EMBL" id="SZYH01000001">
    <property type="protein sequence ID" value="TKV68935.1"/>
    <property type="molecule type" value="Genomic_DNA"/>
</dbReference>
<dbReference type="RefSeq" id="WP_137436552.1">
    <property type="nucleotide sequence ID" value="NZ_JANRHC010000002.1"/>
</dbReference>
<gene>
    <name evidence="1" type="ORF">FDP08_12955</name>
</gene>
<accession>A0A4V6CUM5</accession>
<protein>
    <submittedName>
        <fullName evidence="1">YheV family putative metal-binding protein</fullName>
    </submittedName>
</protein>
<reference evidence="1 2" key="1">
    <citation type="submission" date="2019-05" db="EMBL/GenBank/DDBJ databases">
        <title>Marinobacter panjinensis sp. nov., a moderately halophilic bacterium isolated from sea tidal flat environment.</title>
        <authorList>
            <person name="Yang W."/>
            <person name="An M."/>
            <person name="He W."/>
            <person name="Luo X."/>
            <person name="Zhu L."/>
            <person name="Chen G."/>
            <person name="Zhang Y."/>
            <person name="Wang Y."/>
        </authorList>
    </citation>
    <scope>NUCLEOTIDE SEQUENCE [LARGE SCALE GENOMIC DNA]</scope>
    <source>
        <strain evidence="1 2">PJ-16</strain>
    </source>
</reference>
<dbReference type="OrthoDB" id="5881059at2"/>
<dbReference type="InterPro" id="IPR012658">
    <property type="entry name" value="YheV"/>
</dbReference>
<comment type="caution">
    <text evidence="1">The sequence shown here is derived from an EMBL/GenBank/DDBJ whole genome shotgun (WGS) entry which is preliminary data.</text>
</comment>
<dbReference type="Pfam" id="PF09526">
    <property type="entry name" value="DUF2387"/>
    <property type="match status" value="1"/>
</dbReference>